<accession>A0ABM3CU18</accession>
<organism evidence="1 2">
    <name type="scientific">Salmo salar</name>
    <name type="common">Atlantic salmon</name>
    <dbReference type="NCBI Taxonomy" id="8030"/>
    <lineage>
        <taxon>Eukaryota</taxon>
        <taxon>Metazoa</taxon>
        <taxon>Chordata</taxon>
        <taxon>Craniata</taxon>
        <taxon>Vertebrata</taxon>
        <taxon>Euteleostomi</taxon>
        <taxon>Actinopterygii</taxon>
        <taxon>Neopterygii</taxon>
        <taxon>Teleostei</taxon>
        <taxon>Protacanthopterygii</taxon>
        <taxon>Salmoniformes</taxon>
        <taxon>Salmonidae</taxon>
        <taxon>Salmoninae</taxon>
        <taxon>Salmo</taxon>
    </lineage>
</organism>
<name>A0ABM3CU18_SALSA</name>
<evidence type="ECO:0000313" key="1">
    <source>
        <dbReference type="Proteomes" id="UP001652741"/>
    </source>
</evidence>
<dbReference type="RefSeq" id="XP_045550040.1">
    <property type="nucleotide sequence ID" value="XM_045694084.1"/>
</dbReference>
<gene>
    <name evidence="2" type="primary">trdc</name>
</gene>
<proteinExistence type="predicted"/>
<dbReference type="Proteomes" id="UP001652741">
    <property type="component" value="Chromosome ssa14"/>
</dbReference>
<reference evidence="2" key="1">
    <citation type="submission" date="2025-08" db="UniProtKB">
        <authorList>
            <consortium name="RefSeq"/>
        </authorList>
    </citation>
    <scope>IDENTIFICATION</scope>
</reference>
<sequence length="180" mass="19697">MFHSADKLTFGKAINLIVEPNGIAARPTLSILTPLHKSGDDDQPKVCLATGFFPSTKNMNLILGNNDTVQLSTTKAALSSTRTYFFAGFSKENIKRCEMDGNVEPPVDDKDDSTDVSNYNTTATTASVNCKDEPLNNVTTTNYTDYTKMNFTSLVVYGLRVLFAKAVAFNVLFTVKALVF</sequence>
<protein>
    <submittedName>
        <fullName evidence="2">Uncharacterized protein trdc</fullName>
    </submittedName>
</protein>
<evidence type="ECO:0000313" key="2">
    <source>
        <dbReference type="RefSeq" id="XP_045550040.1"/>
    </source>
</evidence>
<keyword evidence="1" id="KW-1185">Reference proteome</keyword>